<dbReference type="Proteomes" id="UP000694005">
    <property type="component" value="Chromosome A07"/>
</dbReference>
<protein>
    <submittedName>
        <fullName evidence="1">Uncharacterized protein</fullName>
    </submittedName>
</protein>
<dbReference type="EMBL" id="LS974623">
    <property type="protein sequence ID" value="CAG7902017.1"/>
    <property type="molecule type" value="Genomic_DNA"/>
</dbReference>
<dbReference type="Gramene" id="A07p16610.2_BraZ1">
    <property type="protein sequence ID" value="A07p16610.2_BraZ1.CDS"/>
    <property type="gene ID" value="A07g16610.2_BraZ1"/>
</dbReference>
<reference evidence="1 2" key="1">
    <citation type="submission" date="2021-07" db="EMBL/GenBank/DDBJ databases">
        <authorList>
            <consortium name="Genoscope - CEA"/>
            <person name="William W."/>
        </authorList>
    </citation>
    <scope>NUCLEOTIDE SEQUENCE [LARGE SCALE GENOMIC DNA]</scope>
</reference>
<dbReference type="AlphaFoldDB" id="A0A8D9M7T3"/>
<name>A0A8D9M7T3_BRACM</name>
<proteinExistence type="predicted"/>
<organism evidence="1 2">
    <name type="scientific">Brassica campestris</name>
    <name type="common">Field mustard</name>
    <dbReference type="NCBI Taxonomy" id="3711"/>
    <lineage>
        <taxon>Eukaryota</taxon>
        <taxon>Viridiplantae</taxon>
        <taxon>Streptophyta</taxon>
        <taxon>Embryophyta</taxon>
        <taxon>Tracheophyta</taxon>
        <taxon>Spermatophyta</taxon>
        <taxon>Magnoliopsida</taxon>
        <taxon>eudicotyledons</taxon>
        <taxon>Gunneridae</taxon>
        <taxon>Pentapetalae</taxon>
        <taxon>rosids</taxon>
        <taxon>malvids</taxon>
        <taxon>Brassicales</taxon>
        <taxon>Brassicaceae</taxon>
        <taxon>Brassiceae</taxon>
        <taxon>Brassica</taxon>
    </lineage>
</organism>
<gene>
    <name evidence="1" type="ORF">BRAPAZ1V2_A07P16610.2</name>
</gene>
<evidence type="ECO:0000313" key="1">
    <source>
        <dbReference type="EMBL" id="CAG7902017.1"/>
    </source>
</evidence>
<evidence type="ECO:0000313" key="2">
    <source>
        <dbReference type="Proteomes" id="UP000694005"/>
    </source>
</evidence>
<sequence length="103" mass="11661">MLMKFIYLTLSLSLSYIHELYTPLITWFLVGLVSLGHQIILQAKISICTNIYSFVILQRDNYWSIDSRKINSTNKKSLSTLKKKAISGENVRLSGGGLRPSLP</sequence>
<accession>A0A8D9M7T3</accession>